<dbReference type="InterPro" id="IPR005114">
    <property type="entry name" value="Helicase_assoc"/>
</dbReference>
<proteinExistence type="predicted"/>
<keyword evidence="4" id="KW-1185">Reference proteome</keyword>
<dbReference type="EMBL" id="JBHSIU010000071">
    <property type="protein sequence ID" value="MFC5005395.1"/>
    <property type="molecule type" value="Genomic_DNA"/>
</dbReference>
<feature type="region of interest" description="Disordered" evidence="1">
    <location>
        <begin position="758"/>
        <end position="789"/>
    </location>
</feature>
<evidence type="ECO:0000313" key="3">
    <source>
        <dbReference type="EMBL" id="MFC5005395.1"/>
    </source>
</evidence>
<dbReference type="Proteomes" id="UP001595912">
    <property type="component" value="Unassembled WGS sequence"/>
</dbReference>
<dbReference type="SMART" id="SM00487">
    <property type="entry name" value="DEXDc"/>
    <property type="match status" value="1"/>
</dbReference>
<dbReference type="SUPFAM" id="SSF52540">
    <property type="entry name" value="P-loop containing nucleoside triphosphate hydrolases"/>
    <property type="match status" value="1"/>
</dbReference>
<dbReference type="PANTHER" id="PTHR33418:SF1">
    <property type="entry name" value="HELICASE-ASSOCIATED DOMAIN-CONTAINING PROTEIN"/>
    <property type="match status" value="1"/>
</dbReference>
<dbReference type="PANTHER" id="PTHR33418">
    <property type="entry name" value="HELICASE-ASSOCIATED"/>
    <property type="match status" value="1"/>
</dbReference>
<dbReference type="InterPro" id="IPR006935">
    <property type="entry name" value="Helicase/UvrB_N"/>
</dbReference>
<feature type="domain" description="Helicase ATP-binding" evidence="2">
    <location>
        <begin position="18"/>
        <end position="186"/>
    </location>
</feature>
<dbReference type="InterPro" id="IPR014001">
    <property type="entry name" value="Helicase_ATP-bd"/>
</dbReference>
<dbReference type="PROSITE" id="PS51192">
    <property type="entry name" value="HELICASE_ATP_BIND_1"/>
    <property type="match status" value="1"/>
</dbReference>
<evidence type="ECO:0000313" key="4">
    <source>
        <dbReference type="Proteomes" id="UP001595912"/>
    </source>
</evidence>
<dbReference type="InterPro" id="IPR027417">
    <property type="entry name" value="P-loop_NTPase"/>
</dbReference>
<gene>
    <name evidence="3" type="ORF">ACFPIJ_47135</name>
</gene>
<dbReference type="Gene3D" id="3.40.50.300">
    <property type="entry name" value="P-loop containing nucleotide triphosphate hydrolases"/>
    <property type="match status" value="2"/>
</dbReference>
<comment type="caution">
    <text evidence="3">The sequence shown here is derived from an EMBL/GenBank/DDBJ whole genome shotgun (WGS) entry which is preliminary data.</text>
</comment>
<dbReference type="Gene3D" id="6.10.140.530">
    <property type="match status" value="4"/>
</dbReference>
<evidence type="ECO:0000256" key="1">
    <source>
        <dbReference type="SAM" id="MobiDB-lite"/>
    </source>
</evidence>
<dbReference type="CDD" id="cd18785">
    <property type="entry name" value="SF2_C"/>
    <property type="match status" value="1"/>
</dbReference>
<feature type="compositionally biased region" description="Low complexity" evidence="1">
    <location>
        <begin position="772"/>
        <end position="781"/>
    </location>
</feature>
<protein>
    <submittedName>
        <fullName evidence="3">Helicase associated domain protein</fullName>
    </submittedName>
</protein>
<organism evidence="3 4">
    <name type="scientific">Dactylosporangium cerinum</name>
    <dbReference type="NCBI Taxonomy" id="1434730"/>
    <lineage>
        <taxon>Bacteria</taxon>
        <taxon>Bacillati</taxon>
        <taxon>Actinomycetota</taxon>
        <taxon>Actinomycetes</taxon>
        <taxon>Micromonosporales</taxon>
        <taxon>Micromonosporaceae</taxon>
        <taxon>Dactylosporangium</taxon>
    </lineage>
</organism>
<dbReference type="Pfam" id="PF04851">
    <property type="entry name" value="ResIII"/>
    <property type="match status" value="1"/>
</dbReference>
<reference evidence="4" key="1">
    <citation type="journal article" date="2019" name="Int. J. Syst. Evol. Microbiol.">
        <title>The Global Catalogue of Microorganisms (GCM) 10K type strain sequencing project: providing services to taxonomists for standard genome sequencing and annotation.</title>
        <authorList>
            <consortium name="The Broad Institute Genomics Platform"/>
            <consortium name="The Broad Institute Genome Sequencing Center for Infectious Disease"/>
            <person name="Wu L."/>
            <person name="Ma J."/>
        </authorList>
    </citation>
    <scope>NUCLEOTIDE SEQUENCE [LARGE SCALE GENOMIC DNA]</scope>
    <source>
        <strain evidence="4">CGMCC 4.7152</strain>
    </source>
</reference>
<name>A0ABV9WCX4_9ACTN</name>
<sequence>MALPALRTYQRQALAAVTAGLTDGGRGQLLSACGTGKTLMAVHAAAQLVADGLVVIACPSLGLIAQTLAVWARFRAAGELLAVCSDATVRDAAVRDTAQLDCAVTTNADDVAAFVRQATAGRRLIVTTHVSAHIVGAALAAAGVACDLLVVDEAHETTGRADTDVAVLHEQDRFPARRRLYLTATPRVMQTGARGAVDDAATLSMDDETVFGPVLFRYSTARAIADGWLDDYRVVAIGVTNAEVLAALRRPSADVVHGDADATTRTVVTQLALAKAAAEFGLRRVLMFANRVADSLEFARTFAGTVAAVAAAGGDLPPGPLTTGHVDGEQSIAQRRVHLEHLIEPPGGGWTMVSNVRCLSTGVDVPAVDGVGFHGRRRASIEVIQAVGRGLRRSLGGSGMATIMLPVLLPDDPDDVLNNGDLGEWETLCQVLLALRAHDDVLGGELDRSRQSACTRRAELPVQVVLRLPDGYATQQLVEHISVRILQGTTSDWLVGYTALQAFHDSNGHVRVPVGHREHGVRLDRWIGSQREQAQAGRLLVDRRARLTALGLDLDPFGTAWQRGLAAATAFHAEHGHLRAPAGHRRGGLDLHRWLATQRRERHRARLLPERAAALEALGIVWEAKATWDDGFAAVAAFHAEHGHLNIPHGTVVNGVDVYHWLVSRRVDLREGRLTGDTRTQLDAMGMVWDLRQQQWWDQFAALRAFHAQYGHLRACTGARHDGVVLSRFMLKIRRDREEGRLTAEQIAAADAVGISWQFKNRRDQPGRPRRTAPGPRSGAASTPSGQTP</sequence>
<dbReference type="RefSeq" id="WP_380126031.1">
    <property type="nucleotide sequence ID" value="NZ_JBHSIU010000071.1"/>
</dbReference>
<dbReference type="Pfam" id="PF03457">
    <property type="entry name" value="HA"/>
    <property type="match status" value="4"/>
</dbReference>
<accession>A0ABV9WCX4</accession>
<evidence type="ECO:0000259" key="2">
    <source>
        <dbReference type="PROSITE" id="PS51192"/>
    </source>
</evidence>